<reference evidence="1 2" key="1">
    <citation type="journal article" date="2013" name="Antonie Van Leeuwenhoek">
        <title>Paracoccus zhejiangensis sp. nov., isolated from activated sludge in wastewater-treatment system.</title>
        <authorList>
            <person name="Wu Z.G."/>
            <person name="Zhang D.F."/>
            <person name="Liu Y.L."/>
            <person name="Wang F."/>
            <person name="Jiang X."/>
            <person name="Li C."/>
            <person name="Li S.P."/>
            <person name="Hong Q."/>
            <person name="Li W.J."/>
        </authorList>
    </citation>
    <scope>NUCLEOTIDE SEQUENCE [LARGE SCALE GENOMIC DNA]</scope>
    <source>
        <strain evidence="1 2">J6</strain>
    </source>
</reference>
<gene>
    <name evidence="1" type="ORF">CX676_00635</name>
</gene>
<name>A0A2H5EU83_9RHOB</name>
<evidence type="ECO:0000313" key="1">
    <source>
        <dbReference type="EMBL" id="AUH62853.1"/>
    </source>
</evidence>
<dbReference type="Proteomes" id="UP000234530">
    <property type="component" value="Chromosome"/>
</dbReference>
<dbReference type="EMBL" id="CP025430">
    <property type="protein sequence ID" value="AUH62853.1"/>
    <property type="molecule type" value="Genomic_DNA"/>
</dbReference>
<evidence type="ECO:0008006" key="3">
    <source>
        <dbReference type="Google" id="ProtNLM"/>
    </source>
</evidence>
<dbReference type="AlphaFoldDB" id="A0A2H5EU83"/>
<protein>
    <recommendedName>
        <fullName evidence="3">OB-fold nucleic acid binding domain-containing protein</fullName>
    </recommendedName>
</protein>
<dbReference type="OrthoDB" id="512581at2"/>
<keyword evidence="2" id="KW-1185">Reference proteome</keyword>
<accession>A0A2H5EU83</accession>
<proteinExistence type="predicted"/>
<sequence>MLYCPLPGRRRHPLHAPADTGAGDWSGFEDELTSLDATITDLALSGRNPSLQVRARDGLNWTIELVSRDRMLSAGLTERLAAPGDAVSVTGRLSRNTSDTHIKALRLTIAGRAFELFPEELAEG</sequence>
<evidence type="ECO:0000313" key="2">
    <source>
        <dbReference type="Proteomes" id="UP000234530"/>
    </source>
</evidence>
<dbReference type="KEGG" id="pzh:CX676_00635"/>
<organism evidence="1 2">
    <name type="scientific">Paracoccus zhejiangensis</name>
    <dbReference type="NCBI Taxonomy" id="1077935"/>
    <lineage>
        <taxon>Bacteria</taxon>
        <taxon>Pseudomonadati</taxon>
        <taxon>Pseudomonadota</taxon>
        <taxon>Alphaproteobacteria</taxon>
        <taxon>Rhodobacterales</taxon>
        <taxon>Paracoccaceae</taxon>
        <taxon>Paracoccus</taxon>
    </lineage>
</organism>
<dbReference type="RefSeq" id="WP_101750897.1">
    <property type="nucleotide sequence ID" value="NZ_CP025430.1"/>
</dbReference>